<name>A0A7S8IFQ5_9CHLR</name>
<dbReference type="PRINTS" id="PR00036">
    <property type="entry name" value="HTHLACI"/>
</dbReference>
<dbReference type="SMART" id="SM00354">
    <property type="entry name" value="HTH_LACI"/>
    <property type="match status" value="1"/>
</dbReference>
<dbReference type="InterPro" id="IPR000843">
    <property type="entry name" value="HTH_LacI"/>
</dbReference>
<dbReference type="Proteomes" id="UP000594468">
    <property type="component" value="Chromosome"/>
</dbReference>
<evidence type="ECO:0000256" key="2">
    <source>
        <dbReference type="ARBA" id="ARBA00023125"/>
    </source>
</evidence>
<dbReference type="Pfam" id="PF00356">
    <property type="entry name" value="LacI"/>
    <property type="match status" value="1"/>
</dbReference>
<dbReference type="AlphaFoldDB" id="A0A7S8IFQ5"/>
<dbReference type="KEGG" id="pmet:G4Y79_05585"/>
<dbReference type="SUPFAM" id="SSF47413">
    <property type="entry name" value="lambda repressor-like DNA-binding domains"/>
    <property type="match status" value="1"/>
</dbReference>
<keyword evidence="3" id="KW-0804">Transcription</keyword>
<dbReference type="InterPro" id="IPR010982">
    <property type="entry name" value="Lambda_DNA-bd_dom_sf"/>
</dbReference>
<protein>
    <submittedName>
        <fullName evidence="5">LacI family DNA-binding transcriptional regulator</fullName>
    </submittedName>
</protein>
<accession>A0A7S8IFQ5</accession>
<dbReference type="InterPro" id="IPR028082">
    <property type="entry name" value="Peripla_BP_I"/>
</dbReference>
<dbReference type="SUPFAM" id="SSF53822">
    <property type="entry name" value="Periplasmic binding protein-like I"/>
    <property type="match status" value="1"/>
</dbReference>
<gene>
    <name evidence="5" type="ORF">G4Y79_05585</name>
</gene>
<proteinExistence type="predicted"/>
<dbReference type="Gene3D" id="1.10.260.40">
    <property type="entry name" value="lambda repressor-like DNA-binding domains"/>
    <property type="match status" value="1"/>
</dbReference>
<dbReference type="Gene3D" id="3.40.50.2300">
    <property type="match status" value="2"/>
</dbReference>
<keyword evidence="6" id="KW-1185">Reference proteome</keyword>
<evidence type="ECO:0000256" key="3">
    <source>
        <dbReference type="ARBA" id="ARBA00023163"/>
    </source>
</evidence>
<sequence>MPVPASRRSRPTILDVASLAGVSYQTVSRVINNHPYVSEDTRKRVQAAIDELGYRPNKAAINLRAKSSKIIAIILYGGWLYGPNQVALNVEMAAKTSGFDVIMSNITEPQQQLMEALQHVKDWMVDGIVLILPARGAAKVDIQSISGDIPIVQIDSFDIKGIPSINFSEAAGTRLIAQHLIDTGHQAFCEISGPLNWHGAQIRHETLLQVCKENGIAPPIHMEGNWATPSGYQAARRIIEQGHQFTAVIAANDNMALGAYRALHQAGLSVPDDVSVVGYDDIPEAAYYTPPLTTIRQNFIELGNSGFDYLLQIMDEPGTRIRQQLVEPKLIIRESTRSI</sequence>
<organism evidence="5 6">
    <name type="scientific">Phototrophicus methaneseepsis</name>
    <dbReference type="NCBI Taxonomy" id="2710758"/>
    <lineage>
        <taxon>Bacteria</taxon>
        <taxon>Bacillati</taxon>
        <taxon>Chloroflexota</taxon>
        <taxon>Candidatus Thermofontia</taxon>
        <taxon>Phototrophicales</taxon>
        <taxon>Phototrophicaceae</taxon>
        <taxon>Phototrophicus</taxon>
    </lineage>
</organism>
<dbReference type="RefSeq" id="WP_195171915.1">
    <property type="nucleotide sequence ID" value="NZ_CP062983.1"/>
</dbReference>
<dbReference type="Pfam" id="PF13377">
    <property type="entry name" value="Peripla_BP_3"/>
    <property type="match status" value="1"/>
</dbReference>
<evidence type="ECO:0000259" key="4">
    <source>
        <dbReference type="PROSITE" id="PS50932"/>
    </source>
</evidence>
<dbReference type="PROSITE" id="PS00356">
    <property type="entry name" value="HTH_LACI_1"/>
    <property type="match status" value="1"/>
</dbReference>
<dbReference type="PROSITE" id="PS50932">
    <property type="entry name" value="HTH_LACI_2"/>
    <property type="match status" value="1"/>
</dbReference>
<dbReference type="PANTHER" id="PTHR30146">
    <property type="entry name" value="LACI-RELATED TRANSCRIPTIONAL REPRESSOR"/>
    <property type="match status" value="1"/>
</dbReference>
<dbReference type="CDD" id="cd01574">
    <property type="entry name" value="PBP1_LacI"/>
    <property type="match status" value="1"/>
</dbReference>
<reference evidence="5 6" key="1">
    <citation type="submission" date="2020-02" db="EMBL/GenBank/DDBJ databases">
        <authorList>
            <person name="Zheng R.K."/>
            <person name="Sun C.M."/>
        </authorList>
    </citation>
    <scope>NUCLEOTIDE SEQUENCE [LARGE SCALE GENOMIC DNA]</scope>
    <source>
        <strain evidence="6">rifampicinis</strain>
    </source>
</reference>
<dbReference type="CDD" id="cd01392">
    <property type="entry name" value="HTH_LacI"/>
    <property type="match status" value="1"/>
</dbReference>
<feature type="domain" description="HTH lacI-type" evidence="4">
    <location>
        <begin position="11"/>
        <end position="65"/>
    </location>
</feature>
<keyword evidence="1" id="KW-0805">Transcription regulation</keyword>
<dbReference type="EMBL" id="CP062983">
    <property type="protein sequence ID" value="QPC83851.1"/>
    <property type="molecule type" value="Genomic_DNA"/>
</dbReference>
<evidence type="ECO:0000313" key="5">
    <source>
        <dbReference type="EMBL" id="QPC83851.1"/>
    </source>
</evidence>
<dbReference type="GO" id="GO:0003700">
    <property type="term" value="F:DNA-binding transcription factor activity"/>
    <property type="evidence" value="ECO:0007669"/>
    <property type="project" value="TreeGrafter"/>
</dbReference>
<dbReference type="PANTHER" id="PTHR30146:SF153">
    <property type="entry name" value="LACTOSE OPERON REPRESSOR"/>
    <property type="match status" value="1"/>
</dbReference>
<evidence type="ECO:0000313" key="6">
    <source>
        <dbReference type="Proteomes" id="UP000594468"/>
    </source>
</evidence>
<dbReference type="GO" id="GO:0000976">
    <property type="term" value="F:transcription cis-regulatory region binding"/>
    <property type="evidence" value="ECO:0007669"/>
    <property type="project" value="TreeGrafter"/>
</dbReference>
<keyword evidence="2 5" id="KW-0238">DNA-binding</keyword>
<dbReference type="InterPro" id="IPR046335">
    <property type="entry name" value="LacI/GalR-like_sensor"/>
</dbReference>
<evidence type="ECO:0000256" key="1">
    <source>
        <dbReference type="ARBA" id="ARBA00023015"/>
    </source>
</evidence>